<keyword evidence="3" id="KW-1185">Reference proteome</keyword>
<feature type="region of interest" description="Disordered" evidence="1">
    <location>
        <begin position="527"/>
        <end position="621"/>
    </location>
</feature>
<reference evidence="2" key="2">
    <citation type="submission" date="2023-06" db="EMBL/GenBank/DDBJ databases">
        <authorList>
            <person name="Ma L."/>
            <person name="Liu K.-W."/>
            <person name="Li Z."/>
            <person name="Hsiao Y.-Y."/>
            <person name="Qi Y."/>
            <person name="Fu T."/>
            <person name="Tang G."/>
            <person name="Zhang D."/>
            <person name="Sun W.-H."/>
            <person name="Liu D.-K."/>
            <person name="Li Y."/>
            <person name="Chen G.-Z."/>
            <person name="Liu X.-D."/>
            <person name="Liao X.-Y."/>
            <person name="Jiang Y.-T."/>
            <person name="Yu X."/>
            <person name="Hao Y."/>
            <person name="Huang J."/>
            <person name="Zhao X.-W."/>
            <person name="Ke S."/>
            <person name="Chen Y.-Y."/>
            <person name="Wu W.-L."/>
            <person name="Hsu J.-L."/>
            <person name="Lin Y.-F."/>
            <person name="Huang M.-D."/>
            <person name="Li C.-Y."/>
            <person name="Huang L."/>
            <person name="Wang Z.-W."/>
            <person name="Zhao X."/>
            <person name="Zhong W.-Y."/>
            <person name="Peng D.-H."/>
            <person name="Ahmad S."/>
            <person name="Lan S."/>
            <person name="Zhang J.-S."/>
            <person name="Tsai W.-C."/>
            <person name="Van De Peer Y."/>
            <person name="Liu Z.-J."/>
        </authorList>
    </citation>
    <scope>NUCLEOTIDE SEQUENCE</scope>
    <source>
        <strain evidence="2">CP</strain>
        <tissue evidence="2">Leaves</tissue>
    </source>
</reference>
<feature type="region of interest" description="Disordered" evidence="1">
    <location>
        <begin position="112"/>
        <end position="151"/>
    </location>
</feature>
<dbReference type="SUPFAM" id="SSF48150">
    <property type="entry name" value="DNA-glycosylase"/>
    <property type="match status" value="1"/>
</dbReference>
<dbReference type="Proteomes" id="UP001180020">
    <property type="component" value="Unassembled WGS sequence"/>
</dbReference>
<organism evidence="2 3">
    <name type="scientific">Acorus calamus</name>
    <name type="common">Sweet flag</name>
    <dbReference type="NCBI Taxonomy" id="4465"/>
    <lineage>
        <taxon>Eukaryota</taxon>
        <taxon>Viridiplantae</taxon>
        <taxon>Streptophyta</taxon>
        <taxon>Embryophyta</taxon>
        <taxon>Tracheophyta</taxon>
        <taxon>Spermatophyta</taxon>
        <taxon>Magnoliopsida</taxon>
        <taxon>Liliopsida</taxon>
        <taxon>Acoraceae</taxon>
        <taxon>Acorus</taxon>
    </lineage>
</organism>
<dbReference type="EMBL" id="JAUJYO010000008">
    <property type="protein sequence ID" value="KAK1309635.1"/>
    <property type="molecule type" value="Genomic_DNA"/>
</dbReference>
<dbReference type="GO" id="GO:0006281">
    <property type="term" value="P:DNA repair"/>
    <property type="evidence" value="ECO:0007669"/>
    <property type="project" value="InterPro"/>
</dbReference>
<dbReference type="GO" id="GO:0019104">
    <property type="term" value="F:DNA N-glycosylase activity"/>
    <property type="evidence" value="ECO:0007669"/>
    <property type="project" value="InterPro"/>
</dbReference>
<dbReference type="GO" id="GO:0035514">
    <property type="term" value="F:DNA demethylase activity"/>
    <property type="evidence" value="ECO:0007669"/>
    <property type="project" value="InterPro"/>
</dbReference>
<feature type="compositionally biased region" description="Polar residues" evidence="1">
    <location>
        <begin position="550"/>
        <end position="562"/>
    </location>
</feature>
<evidence type="ECO:0000256" key="1">
    <source>
        <dbReference type="SAM" id="MobiDB-lite"/>
    </source>
</evidence>
<dbReference type="InterPro" id="IPR011257">
    <property type="entry name" value="DNA_glycosylase"/>
</dbReference>
<dbReference type="Gene3D" id="1.10.1670.10">
    <property type="entry name" value="Helix-hairpin-Helix base-excision DNA repair enzymes (C-terminal)"/>
    <property type="match status" value="1"/>
</dbReference>
<dbReference type="PANTHER" id="PTHR46213">
    <property type="entry name" value="TRANSCRIPTIONAL ACTIVATOR DEMETER"/>
    <property type="match status" value="1"/>
</dbReference>
<accession>A0AAV9E7Y0</accession>
<gene>
    <name evidence="2" type="primary">ROS1</name>
    <name evidence="2" type="ORF">QJS10_CPA08g00555</name>
</gene>
<dbReference type="PANTHER" id="PTHR46213:SF13">
    <property type="entry name" value="DEMETER-LIKE PROTEIN 2-RELATED"/>
    <property type="match status" value="1"/>
</dbReference>
<evidence type="ECO:0000313" key="2">
    <source>
        <dbReference type="EMBL" id="KAK1309635.1"/>
    </source>
</evidence>
<feature type="compositionally biased region" description="Polar residues" evidence="1">
    <location>
        <begin position="578"/>
        <end position="587"/>
    </location>
</feature>
<dbReference type="AlphaFoldDB" id="A0AAV9E7Y0"/>
<feature type="region of interest" description="Disordered" evidence="1">
    <location>
        <begin position="747"/>
        <end position="774"/>
    </location>
</feature>
<proteinExistence type="predicted"/>
<dbReference type="Gene3D" id="1.10.340.30">
    <property type="entry name" value="Hypothetical protein, domain 2"/>
    <property type="match status" value="1"/>
</dbReference>
<dbReference type="GO" id="GO:0141166">
    <property type="term" value="P:chromosomal 5-methylcytosine DNA demethylation pathway"/>
    <property type="evidence" value="ECO:0007669"/>
    <property type="project" value="InterPro"/>
</dbReference>
<evidence type="ECO:0000313" key="3">
    <source>
        <dbReference type="Proteomes" id="UP001180020"/>
    </source>
</evidence>
<sequence length="1164" mass="131655">MKRFAFGIYSVKGEIEDGFWVTGCSRWEIEKMTGDCPFTRQLVWSLFTSQDDRNVGRDHPKPSITWDLNITPLTPEKDVQVQFDEVVDLMPPMEAALPHPMELSMEENIDKNGINLSKTPPQKLPPKRRKYTPKVVREDKKPRAQKVKTETAPNVPKRKYVHRVANFTETQASPIKQSNFDSGVPNISRSSVQFGGQGMEVVLENSLREFAFDFNNHLIRMIDDYIWSPSVNSSNVPQADPRKQHNREKPNIITRQKSTVLDNVNVIHKRQPVTLAEADFQLLQAYRAMGYSNFQKRRRTERIYIDLTTNSTSNCDSTIINDNMECTPSTSYVEGHNQEVWSGGVGTLMNLLPTQNQADCLNNSVAFTPPHNSTSLGFTPDETIRVHNHLMLTACGDGSETMDEEKARWWEKEREVFRTRTDAFIRRMHEIQGDRTFSPWKGSVVDSVVGVFLTQNVSDHLSSSAFMALAAKFPLRSNNTNEASTSAEPQEINIIELDDTGKWQDKLCQGGCSQESMVQQNVELVGQGEIEKDSDSDVCRRPEEKGFQLSPENGTGIPNISSLAEDENERSPEDGDLSENSVLSSQKSSEHPIVIVDQMDSSPESNPEVEELLTGNSGSKTTTASFMDLLQMIENNEFKEIHANGSRSNSEEIFITASHQLNFPRDPQRRPSFDLNSVSSTLQSECNFNLPLMRSSDDPKGTIHVSYTSNHFHSSLQPGNMDVEYRNLLEGLTQRQGSVLEDHTSTLHNNSEESSKLIHSEWKGPGDIPKETPKRNLKGKKIESETKISFDWDSLRREACSKTVKRGRSRNTRDSVDWEAVRNAPVQEISSAIRERGMNNLLAGRIKDFLNRVVRDHGSIDLEWLRDAPPDKVKEYLLSIYGLGLKSVECVRLLTLHHHAFPNIAKKKRLNFATLTPLTTMLQVDTNVGRICVRLGWVPLEPLPGSLELHLLEMYELHYQMITFGKHSISRAEFALPGLEEKSLVSSTVPFAADQNHRAVPNPVEVLQIEGNPLPQERFAARNCEPIIEEPTTPEPEPECVEEISENDIEEAFWKEDQDEIPPIIQNYEALKQNIQSIIESNNMDIENSGLSKALVAINPFAASIPMPKLKNVNRLRTEHQVYELPDGHPLSKEMDRREPDDPCPYLLAIWTPGKYMVACVAFM</sequence>
<name>A0AAV9E7Y0_ACOCL</name>
<reference evidence="2" key="1">
    <citation type="journal article" date="2023" name="Nat. Commun.">
        <title>Diploid and tetraploid genomes of Acorus and the evolution of monocots.</title>
        <authorList>
            <person name="Ma L."/>
            <person name="Liu K.W."/>
            <person name="Li Z."/>
            <person name="Hsiao Y.Y."/>
            <person name="Qi Y."/>
            <person name="Fu T."/>
            <person name="Tang G.D."/>
            <person name="Zhang D."/>
            <person name="Sun W.H."/>
            <person name="Liu D.K."/>
            <person name="Li Y."/>
            <person name="Chen G.Z."/>
            <person name="Liu X.D."/>
            <person name="Liao X.Y."/>
            <person name="Jiang Y.T."/>
            <person name="Yu X."/>
            <person name="Hao Y."/>
            <person name="Huang J."/>
            <person name="Zhao X.W."/>
            <person name="Ke S."/>
            <person name="Chen Y.Y."/>
            <person name="Wu W.L."/>
            <person name="Hsu J.L."/>
            <person name="Lin Y.F."/>
            <person name="Huang M.D."/>
            <person name="Li C.Y."/>
            <person name="Huang L."/>
            <person name="Wang Z.W."/>
            <person name="Zhao X."/>
            <person name="Zhong W.Y."/>
            <person name="Peng D.H."/>
            <person name="Ahmad S."/>
            <person name="Lan S."/>
            <person name="Zhang J.S."/>
            <person name="Tsai W.C."/>
            <person name="Van de Peer Y."/>
            <person name="Liu Z.J."/>
        </authorList>
    </citation>
    <scope>NUCLEOTIDE SEQUENCE</scope>
    <source>
        <strain evidence="2">CP</strain>
    </source>
</reference>
<protein>
    <submittedName>
        <fullName evidence="2">Protein ROS1</fullName>
    </submittedName>
</protein>
<dbReference type="InterPro" id="IPR044811">
    <property type="entry name" value="DME/ROS1"/>
</dbReference>
<dbReference type="InterPro" id="IPR023170">
    <property type="entry name" value="HhH_base_excis_C"/>
</dbReference>
<comment type="caution">
    <text evidence="2">The sequence shown here is derived from an EMBL/GenBank/DDBJ whole genome shotgun (WGS) entry which is preliminary data.</text>
</comment>
<feature type="compositionally biased region" description="Basic and acidic residues" evidence="1">
    <location>
        <begin position="529"/>
        <end position="546"/>
    </location>
</feature>